<evidence type="ECO:0000256" key="1">
    <source>
        <dbReference type="ARBA" id="ARBA00004141"/>
    </source>
</evidence>
<dbReference type="Gene3D" id="1.10.1450.10">
    <property type="entry name" value="Tetraspanin"/>
    <property type="match status" value="1"/>
</dbReference>
<reference evidence="6" key="1">
    <citation type="journal article" date="2023" name="G3 (Bethesda)">
        <title>A reference genome for the long-term kleptoplast-retaining sea slug Elysia crispata morphotype clarki.</title>
        <authorList>
            <person name="Eastman K.E."/>
            <person name="Pendleton A.L."/>
            <person name="Shaikh M.A."/>
            <person name="Suttiyut T."/>
            <person name="Ogas R."/>
            <person name="Tomko P."/>
            <person name="Gavelis G."/>
            <person name="Widhalm J.R."/>
            <person name="Wisecaver J.H."/>
        </authorList>
    </citation>
    <scope>NUCLEOTIDE SEQUENCE</scope>
    <source>
        <strain evidence="6">ECLA1</strain>
    </source>
</reference>
<evidence type="ECO:0008006" key="8">
    <source>
        <dbReference type="Google" id="ProtNLM"/>
    </source>
</evidence>
<accession>A0AAE1BCS1</accession>
<dbReference type="PANTHER" id="PTHR19282">
    <property type="entry name" value="TETRASPANIN"/>
    <property type="match status" value="1"/>
</dbReference>
<feature type="transmembrane region" description="Helical" evidence="5">
    <location>
        <begin position="99"/>
        <end position="123"/>
    </location>
</feature>
<comment type="subcellular location">
    <subcellularLocation>
        <location evidence="1">Membrane</location>
        <topology evidence="1">Multi-pass membrane protein</topology>
    </subcellularLocation>
</comment>
<evidence type="ECO:0000256" key="3">
    <source>
        <dbReference type="ARBA" id="ARBA00022989"/>
    </source>
</evidence>
<keyword evidence="2 5" id="KW-0812">Transmembrane</keyword>
<dbReference type="Proteomes" id="UP001283361">
    <property type="component" value="Unassembled WGS sequence"/>
</dbReference>
<evidence type="ECO:0000313" key="7">
    <source>
        <dbReference type="Proteomes" id="UP001283361"/>
    </source>
</evidence>
<evidence type="ECO:0000313" key="6">
    <source>
        <dbReference type="EMBL" id="KAK3803767.1"/>
    </source>
</evidence>
<sequence>MSSDSSSESYRETVASVISAFSIISNRVSIGSQHTISSYGSQKDQDEDAGAMERLYGEEGRSSVFENSIGQGGNAFCCYTFNNLLLGPMSDLISFISKIVVVVVNFFLLVISVVLASLGFYTLTGNGFLKTLFDKAEQTYLNTIKSYNIQGVVTPEDFVSMVKQMAYSLVGIGIWLGTMSLTGCCGGCMGHQKMLKTYSRTLFFLLLIEIIAVAFVYEGKSVGKQRMVDSLQGFGGVAINNSVSRRWNIVMTFLQCCGVDNHGDFQGLPNWPPAKVAGKTVNLQTPIACCKGSPKNFSCATKGTASPQVNNMNTGCYDIIFDKIFHNRITIAGLVLLLLFHVVVLCCCAWILLNMEPDDT</sequence>
<feature type="transmembrane region" description="Helical" evidence="5">
    <location>
        <begin position="165"/>
        <end position="189"/>
    </location>
</feature>
<feature type="transmembrane region" description="Helical" evidence="5">
    <location>
        <begin position="201"/>
        <end position="217"/>
    </location>
</feature>
<dbReference type="SUPFAM" id="SSF48652">
    <property type="entry name" value="Tetraspanin"/>
    <property type="match status" value="1"/>
</dbReference>
<dbReference type="Pfam" id="PF00335">
    <property type="entry name" value="Tetraspanin"/>
    <property type="match status" value="1"/>
</dbReference>
<dbReference type="AlphaFoldDB" id="A0AAE1BCS1"/>
<dbReference type="InterPro" id="IPR018499">
    <property type="entry name" value="Tetraspanin/Peripherin"/>
</dbReference>
<proteinExistence type="predicted"/>
<dbReference type="InterPro" id="IPR008952">
    <property type="entry name" value="Tetraspanin_EC2_sf"/>
</dbReference>
<dbReference type="GO" id="GO:0005886">
    <property type="term" value="C:plasma membrane"/>
    <property type="evidence" value="ECO:0007669"/>
    <property type="project" value="TreeGrafter"/>
</dbReference>
<name>A0AAE1BCS1_9GAST</name>
<protein>
    <recommendedName>
        <fullName evidence="8">Tetraspanin</fullName>
    </recommendedName>
</protein>
<dbReference type="EMBL" id="JAWDGP010000090">
    <property type="protein sequence ID" value="KAK3803767.1"/>
    <property type="molecule type" value="Genomic_DNA"/>
</dbReference>
<keyword evidence="7" id="KW-1185">Reference proteome</keyword>
<evidence type="ECO:0000256" key="4">
    <source>
        <dbReference type="ARBA" id="ARBA00023136"/>
    </source>
</evidence>
<gene>
    <name evidence="6" type="ORF">RRG08_052939</name>
</gene>
<comment type="caution">
    <text evidence="6">The sequence shown here is derived from an EMBL/GenBank/DDBJ whole genome shotgun (WGS) entry which is preliminary data.</text>
</comment>
<keyword evidence="4 5" id="KW-0472">Membrane</keyword>
<keyword evidence="3 5" id="KW-1133">Transmembrane helix</keyword>
<evidence type="ECO:0000256" key="5">
    <source>
        <dbReference type="SAM" id="Phobius"/>
    </source>
</evidence>
<feature type="transmembrane region" description="Helical" evidence="5">
    <location>
        <begin position="331"/>
        <end position="353"/>
    </location>
</feature>
<evidence type="ECO:0000256" key="2">
    <source>
        <dbReference type="ARBA" id="ARBA00022692"/>
    </source>
</evidence>
<dbReference type="PANTHER" id="PTHR19282:SF544">
    <property type="entry name" value="TETRASPANIN"/>
    <property type="match status" value="1"/>
</dbReference>
<organism evidence="6 7">
    <name type="scientific">Elysia crispata</name>
    <name type="common">lettuce slug</name>
    <dbReference type="NCBI Taxonomy" id="231223"/>
    <lineage>
        <taxon>Eukaryota</taxon>
        <taxon>Metazoa</taxon>
        <taxon>Spiralia</taxon>
        <taxon>Lophotrochozoa</taxon>
        <taxon>Mollusca</taxon>
        <taxon>Gastropoda</taxon>
        <taxon>Heterobranchia</taxon>
        <taxon>Euthyneura</taxon>
        <taxon>Panpulmonata</taxon>
        <taxon>Sacoglossa</taxon>
        <taxon>Placobranchoidea</taxon>
        <taxon>Plakobranchidae</taxon>
        <taxon>Elysia</taxon>
    </lineage>
</organism>